<evidence type="ECO:0000259" key="3">
    <source>
        <dbReference type="PROSITE" id="PS51037"/>
    </source>
</evidence>
<name>A0A1G4AY54_9PEZI</name>
<reference evidence="4 5" key="1">
    <citation type="submission" date="2016-09" db="EMBL/GenBank/DDBJ databases">
        <authorList>
            <person name="Capua I."/>
            <person name="De Benedictis P."/>
            <person name="Joannis T."/>
            <person name="Lombin L.H."/>
            <person name="Cattoli G."/>
        </authorList>
    </citation>
    <scope>NUCLEOTIDE SEQUENCE [LARGE SCALE GENOMIC DNA]</scope>
    <source>
        <strain evidence="4 5">IMI 309357</strain>
    </source>
</reference>
<dbReference type="InterPro" id="IPR038704">
    <property type="entry name" value="YEAST_sf"/>
</dbReference>
<dbReference type="PROSITE" id="PS51037">
    <property type="entry name" value="YEATS"/>
    <property type="match status" value="1"/>
</dbReference>
<dbReference type="GeneID" id="34563786"/>
<feature type="domain" description="YEATS" evidence="3">
    <location>
        <begin position="175"/>
        <end position="299"/>
    </location>
</feature>
<accession>A0A1G4AY54</accession>
<evidence type="ECO:0000256" key="1">
    <source>
        <dbReference type="ARBA" id="ARBA00023242"/>
    </source>
</evidence>
<proteinExistence type="predicted"/>
<dbReference type="EMBL" id="MJBS01000107">
    <property type="protein sequence ID" value="OHE94074.1"/>
    <property type="molecule type" value="Genomic_DNA"/>
</dbReference>
<sequence>MTNCNSVVAELAALLERYRGGGMNSSARWALSGKKESAKIRGSLEAHKGALALVVEVTTLHMAAAAATDIGKVAVDSSLIKGHTMRIIEQLAKQDEILEQIAWIRGVISQRSTGSEGGTLVMDGYLETLNDYAGSVCGDFVTDEVAEEMRRGPLNSTDRTSTTLLGLAPIKPLATLNDQPDPMTIVIGNTHRLVEPTKTKPNNRHLWSFFVRASGEEIIQQVRIDLHPTFSPSRLLLKTAPHKVTKIGWGYFVIDVKIKLKSGYRWANNTHSLHLEWKLDFDGVGSSIAHQYTVTTMRG</sequence>
<keyword evidence="5" id="KW-1185">Reference proteome</keyword>
<evidence type="ECO:0000313" key="4">
    <source>
        <dbReference type="EMBL" id="OHE94074.1"/>
    </source>
</evidence>
<dbReference type="InterPro" id="IPR055129">
    <property type="entry name" value="YEATS_dom"/>
</dbReference>
<dbReference type="AlphaFoldDB" id="A0A1G4AY54"/>
<dbReference type="OrthoDB" id="524326at2759"/>
<dbReference type="STRING" id="1209926.A0A1G4AY54"/>
<keyword evidence="1 2" id="KW-0539">Nucleus</keyword>
<dbReference type="Pfam" id="PF03366">
    <property type="entry name" value="YEATS"/>
    <property type="match status" value="1"/>
</dbReference>
<organism evidence="4 5">
    <name type="scientific">Colletotrichum orchidophilum</name>
    <dbReference type="NCBI Taxonomy" id="1209926"/>
    <lineage>
        <taxon>Eukaryota</taxon>
        <taxon>Fungi</taxon>
        <taxon>Dikarya</taxon>
        <taxon>Ascomycota</taxon>
        <taxon>Pezizomycotina</taxon>
        <taxon>Sordariomycetes</taxon>
        <taxon>Hypocreomycetidae</taxon>
        <taxon>Glomerellales</taxon>
        <taxon>Glomerellaceae</taxon>
        <taxon>Colletotrichum</taxon>
    </lineage>
</organism>
<comment type="caution">
    <text evidence="4">The sequence shown here is derived from an EMBL/GenBank/DDBJ whole genome shotgun (WGS) entry which is preliminary data.</text>
</comment>
<protein>
    <recommendedName>
        <fullName evidence="3">YEATS domain-containing protein</fullName>
    </recommendedName>
</protein>
<dbReference type="GO" id="GO:0005634">
    <property type="term" value="C:nucleus"/>
    <property type="evidence" value="ECO:0007669"/>
    <property type="project" value="UniProtKB-SubCell"/>
</dbReference>
<dbReference type="RefSeq" id="XP_022471238.1">
    <property type="nucleotide sequence ID" value="XM_022622276.1"/>
</dbReference>
<dbReference type="Proteomes" id="UP000176998">
    <property type="component" value="Unassembled WGS sequence"/>
</dbReference>
<evidence type="ECO:0000313" key="5">
    <source>
        <dbReference type="Proteomes" id="UP000176998"/>
    </source>
</evidence>
<gene>
    <name evidence="4" type="ORF">CORC01_10649</name>
</gene>
<dbReference type="Gene3D" id="2.60.40.1970">
    <property type="entry name" value="YEATS domain"/>
    <property type="match status" value="1"/>
</dbReference>
<evidence type="ECO:0000256" key="2">
    <source>
        <dbReference type="PROSITE-ProRule" id="PRU00376"/>
    </source>
</evidence>
<comment type="subcellular location">
    <subcellularLocation>
        <location evidence="2">Nucleus</location>
    </subcellularLocation>
</comment>